<keyword evidence="1" id="KW-0472">Membrane</keyword>
<dbReference type="AlphaFoldDB" id="A0AAD6VJ05"/>
<evidence type="ECO:0000313" key="2">
    <source>
        <dbReference type="EMBL" id="KAJ7214447.1"/>
    </source>
</evidence>
<sequence>MPARPRGHVLGAGICALAALVPAPALFWAIPPAAALSASVAPRNINASLVPEACTAACQPALAAQTTCAAAFACLCTDANAQAFAQCMDCVVGPAAVLGTLAQSAAAAVLSEYTAQCAQNGVPVASLTLSLASTSSFPSATSVDDAKSGGAARPVTTPLICISLVLVVVTAFGALEGVL</sequence>
<name>A0AAD6VJ05_9AGAR</name>
<dbReference type="Proteomes" id="UP001219525">
    <property type="component" value="Unassembled WGS sequence"/>
</dbReference>
<dbReference type="EMBL" id="JARJCW010000019">
    <property type="protein sequence ID" value="KAJ7214447.1"/>
    <property type="molecule type" value="Genomic_DNA"/>
</dbReference>
<protein>
    <submittedName>
        <fullName evidence="2">Uncharacterized protein</fullName>
    </submittedName>
</protein>
<feature type="transmembrane region" description="Helical" evidence="1">
    <location>
        <begin position="155"/>
        <end position="175"/>
    </location>
</feature>
<organism evidence="2 3">
    <name type="scientific">Mycena pura</name>
    <dbReference type="NCBI Taxonomy" id="153505"/>
    <lineage>
        <taxon>Eukaryota</taxon>
        <taxon>Fungi</taxon>
        <taxon>Dikarya</taxon>
        <taxon>Basidiomycota</taxon>
        <taxon>Agaricomycotina</taxon>
        <taxon>Agaricomycetes</taxon>
        <taxon>Agaricomycetidae</taxon>
        <taxon>Agaricales</taxon>
        <taxon>Marasmiineae</taxon>
        <taxon>Mycenaceae</taxon>
        <taxon>Mycena</taxon>
    </lineage>
</organism>
<keyword evidence="1" id="KW-1133">Transmembrane helix</keyword>
<proteinExistence type="predicted"/>
<comment type="caution">
    <text evidence="2">The sequence shown here is derived from an EMBL/GenBank/DDBJ whole genome shotgun (WGS) entry which is preliminary data.</text>
</comment>
<reference evidence="2" key="1">
    <citation type="submission" date="2023-03" db="EMBL/GenBank/DDBJ databases">
        <title>Massive genome expansion in bonnet fungi (Mycena s.s.) driven by repeated elements and novel gene families across ecological guilds.</title>
        <authorList>
            <consortium name="Lawrence Berkeley National Laboratory"/>
            <person name="Harder C.B."/>
            <person name="Miyauchi S."/>
            <person name="Viragh M."/>
            <person name="Kuo A."/>
            <person name="Thoen E."/>
            <person name="Andreopoulos B."/>
            <person name="Lu D."/>
            <person name="Skrede I."/>
            <person name="Drula E."/>
            <person name="Henrissat B."/>
            <person name="Morin E."/>
            <person name="Kohler A."/>
            <person name="Barry K."/>
            <person name="LaButti K."/>
            <person name="Morin E."/>
            <person name="Salamov A."/>
            <person name="Lipzen A."/>
            <person name="Mereny Z."/>
            <person name="Hegedus B."/>
            <person name="Baldrian P."/>
            <person name="Stursova M."/>
            <person name="Weitz H."/>
            <person name="Taylor A."/>
            <person name="Grigoriev I.V."/>
            <person name="Nagy L.G."/>
            <person name="Martin F."/>
            <person name="Kauserud H."/>
        </authorList>
    </citation>
    <scope>NUCLEOTIDE SEQUENCE</scope>
    <source>
        <strain evidence="2">9144</strain>
    </source>
</reference>
<keyword evidence="3" id="KW-1185">Reference proteome</keyword>
<evidence type="ECO:0000256" key="1">
    <source>
        <dbReference type="SAM" id="Phobius"/>
    </source>
</evidence>
<evidence type="ECO:0000313" key="3">
    <source>
        <dbReference type="Proteomes" id="UP001219525"/>
    </source>
</evidence>
<accession>A0AAD6VJ05</accession>
<keyword evidence="1" id="KW-0812">Transmembrane</keyword>
<gene>
    <name evidence="2" type="ORF">GGX14DRAFT_610909</name>
</gene>